<sequence>MSSNVSILPRILKYGSKDGRVRTCNRIKYDANKSWYSGQYCSVFAFDTIAARLPHPWAMIRCCAFSKGGLNGIFHVFMEKEIQNWPVQEENAGKVTEG</sequence>
<evidence type="ECO:0000313" key="2">
    <source>
        <dbReference type="Proteomes" id="UP001160390"/>
    </source>
</evidence>
<dbReference type="Proteomes" id="UP001160390">
    <property type="component" value="Unassembled WGS sequence"/>
</dbReference>
<evidence type="ECO:0000313" key="1">
    <source>
        <dbReference type="EMBL" id="CAI6086749.1"/>
    </source>
</evidence>
<keyword evidence="2" id="KW-1185">Reference proteome</keyword>
<organism evidence="1 2">
    <name type="scientific">Clonostachys chloroleuca</name>
    <dbReference type="NCBI Taxonomy" id="1926264"/>
    <lineage>
        <taxon>Eukaryota</taxon>
        <taxon>Fungi</taxon>
        <taxon>Dikarya</taxon>
        <taxon>Ascomycota</taxon>
        <taxon>Pezizomycotina</taxon>
        <taxon>Sordariomycetes</taxon>
        <taxon>Hypocreomycetidae</taxon>
        <taxon>Hypocreales</taxon>
        <taxon>Bionectriaceae</taxon>
        <taxon>Clonostachys</taxon>
    </lineage>
</organism>
<reference evidence="1" key="1">
    <citation type="submission" date="2023-01" db="EMBL/GenBank/DDBJ databases">
        <authorList>
            <person name="Piombo E."/>
        </authorList>
    </citation>
    <scope>NUCLEOTIDE SEQUENCE</scope>
</reference>
<protein>
    <submittedName>
        <fullName evidence="1">Uncharacterized protein</fullName>
    </submittedName>
</protein>
<gene>
    <name evidence="1" type="ORF">CCHLO57077_00009802</name>
</gene>
<accession>A0AA35LZD3</accession>
<dbReference type="AlphaFoldDB" id="A0AA35LZD3"/>
<name>A0AA35LZD3_9HYPO</name>
<dbReference type="EMBL" id="CABFNP030000789">
    <property type="protein sequence ID" value="CAI6086749.1"/>
    <property type="molecule type" value="Genomic_DNA"/>
</dbReference>
<comment type="caution">
    <text evidence="1">The sequence shown here is derived from an EMBL/GenBank/DDBJ whole genome shotgun (WGS) entry which is preliminary data.</text>
</comment>
<proteinExistence type="predicted"/>